<comment type="caution">
    <text evidence="1">The sequence shown here is derived from an EMBL/GenBank/DDBJ whole genome shotgun (WGS) entry which is preliminary data.</text>
</comment>
<accession>A0A9W4WXF7</accession>
<gene>
    <name evidence="1" type="ORF">FWILDA_LOCUS4747</name>
</gene>
<sequence length="82" mass="9162">LLISGTIIQNYSLCFRFTRSNSDNKSLNQGKQNNTLIQNKDFQVNSVDVSGIAAREGINFTTISTDYENGEMHITKPLSIHV</sequence>
<dbReference type="EMBL" id="CAMKVN010000740">
    <property type="protein sequence ID" value="CAI2170776.1"/>
    <property type="molecule type" value="Genomic_DNA"/>
</dbReference>
<organism evidence="1 2">
    <name type="scientific">Funneliformis geosporum</name>
    <dbReference type="NCBI Taxonomy" id="1117311"/>
    <lineage>
        <taxon>Eukaryota</taxon>
        <taxon>Fungi</taxon>
        <taxon>Fungi incertae sedis</taxon>
        <taxon>Mucoromycota</taxon>
        <taxon>Glomeromycotina</taxon>
        <taxon>Glomeromycetes</taxon>
        <taxon>Glomerales</taxon>
        <taxon>Glomeraceae</taxon>
        <taxon>Funneliformis</taxon>
    </lineage>
</organism>
<keyword evidence="2" id="KW-1185">Reference proteome</keyword>
<evidence type="ECO:0000313" key="1">
    <source>
        <dbReference type="EMBL" id="CAI2170776.1"/>
    </source>
</evidence>
<proteinExistence type="predicted"/>
<dbReference type="Proteomes" id="UP001153678">
    <property type="component" value="Unassembled WGS sequence"/>
</dbReference>
<dbReference type="AlphaFoldDB" id="A0A9W4WXF7"/>
<protein>
    <submittedName>
        <fullName evidence="1">5570_t:CDS:1</fullName>
    </submittedName>
</protein>
<name>A0A9W4WXF7_9GLOM</name>
<evidence type="ECO:0000313" key="2">
    <source>
        <dbReference type="Proteomes" id="UP001153678"/>
    </source>
</evidence>
<feature type="non-terminal residue" evidence="1">
    <location>
        <position position="1"/>
    </location>
</feature>
<reference evidence="1" key="1">
    <citation type="submission" date="2022-08" db="EMBL/GenBank/DDBJ databases">
        <authorList>
            <person name="Kallberg Y."/>
            <person name="Tangrot J."/>
            <person name="Rosling A."/>
        </authorList>
    </citation>
    <scope>NUCLEOTIDE SEQUENCE</scope>
    <source>
        <strain evidence="1">Wild A</strain>
    </source>
</reference>